<feature type="region of interest" description="Disordered" evidence="1">
    <location>
        <begin position="3121"/>
        <end position="3140"/>
    </location>
</feature>
<dbReference type="InterPro" id="IPR044016">
    <property type="entry name" value="Big_13"/>
</dbReference>
<dbReference type="RefSeq" id="WP_137142372.1">
    <property type="nucleotide sequence ID" value="NZ_CP032347.1"/>
</dbReference>
<feature type="domain" description="Ig-like" evidence="2">
    <location>
        <begin position="2479"/>
        <end position="2618"/>
    </location>
</feature>
<feature type="compositionally biased region" description="Polar residues" evidence="1">
    <location>
        <begin position="3105"/>
        <end position="3116"/>
    </location>
</feature>
<geneLocation type="plasmid" evidence="4">
    <name>p2</name>
</geneLocation>
<gene>
    <name evidence="4" type="ORF">D3869_24310</name>
</gene>
<reference evidence="4 5" key="1">
    <citation type="submission" date="2018-09" db="EMBL/GenBank/DDBJ databases">
        <title>Whole genome based analysis of evolution and adaptive divergence in Indian and Brazilian strains of Azospirillum brasilense.</title>
        <authorList>
            <person name="Singh C."/>
            <person name="Tripathi A.K."/>
        </authorList>
    </citation>
    <scope>NUCLEOTIDE SEQUENCE [LARGE SCALE GENOMIC DNA]</scope>
    <source>
        <strain evidence="4 5">MTCC4039</strain>
        <plasmid evidence="4 5">p2</plasmid>
    </source>
</reference>
<keyword evidence="4" id="KW-0614">Plasmid</keyword>
<evidence type="ECO:0000259" key="2">
    <source>
        <dbReference type="Pfam" id="PF13750"/>
    </source>
</evidence>
<dbReference type="Gene3D" id="2.60.40.2700">
    <property type="match status" value="20"/>
</dbReference>
<evidence type="ECO:0000313" key="5">
    <source>
        <dbReference type="Proteomes" id="UP000298693"/>
    </source>
</evidence>
<feature type="domain" description="Bacterial Ig-like" evidence="3">
    <location>
        <begin position="2837"/>
        <end position="2931"/>
    </location>
</feature>
<feature type="domain" description="Bacterial Ig-like" evidence="3">
    <location>
        <begin position="2736"/>
        <end position="2830"/>
    </location>
</feature>
<dbReference type="Gene3D" id="2.60.40.10">
    <property type="entry name" value="Immunoglobulins"/>
    <property type="match status" value="6"/>
</dbReference>
<feature type="compositionally biased region" description="Low complexity" evidence="1">
    <location>
        <begin position="3300"/>
        <end position="3331"/>
    </location>
</feature>
<dbReference type="Pfam" id="PF19077">
    <property type="entry name" value="Big_13"/>
    <property type="match status" value="4"/>
</dbReference>
<sequence length="3383" mass="334176">MNSVVPTVTGTATVGNALSGATGTWSDPDGDALSYSYQWYRADDSNGTNAASIAGATSANYTLTTSDAHKYLRVAVIANDGNSNTTTAYSTYTAIANSLPVNSAVPSVSGTATVGNALSTTDGTWSDADGDNRTFTYQWYRADDSNGTNAASISGATSSSYTLAAGDLNKYLRVVVTANDGKGGTQTASSAYSSQVVAAGNGAPVNSAVPTVSGTATIGNALSGATGTWSDPDGDALSYSYQWYRADDSNGTNAASIAGATSANYTLTTSDAHKYLRVAVIANDGNSNTTTAYSAYTAITNSLPVNSAVPSVSGTATVGNALSTTDGTWSDADGDNRSFTYQWYRADDSNGTNGASISGATGSSYTLTTSDAHKYLRVVVTANDGKGGTQSATSAYTAIANSLPVNSAVPSVSGTATVGNALSTTDGTWSDADGDNRTFTYQWYRADDTNGTNAASISGATSSSYTLAAGDLNKYLRVVVTANDGKGGTQTASSTYSSQVVAAGNGAPVNSAVPTVSGTATVGNALSGATGTWSDPDGDALSYSYQWYRADDSNGTNAASIAGATSANYTMTTSDAHKYLRVAVIANDGNSNTTTAYSTYTAIANSLPVNSAVPTVTGTATVGNALSTTDGTWSDADGDNRNFTYQWYRADDSNGTNGASISGATGSSYTLTASDAHKYLRVVVTANDGKGGTQSATSAYTAIANSLPVNSAVPTVSGTATVGNALSTTDGTWSDADGDNRSFTYQWYRADDSNGTNGASISGATGSSYTLTASDAHKYLRVVVTANDGKGGTQSATSAYTAIANSLPVNSAVPTVSGTATVGNALSTTDGTWSDADGDNRSFTYQWYRADDSNGTNGASISGATGSSYTLTTSDAHKYLRVVVTANDGKGGTQSATSAYTAIANSLPVNSAVPSVSGTATVGNALSTTDGTWSDADGDNRTFTYQWYRADDSNGTNGASISGATGSSYTLTTSDAHKYLRVVVTANDGKGGTQSATSAYTAIANSLPVNSAVPTVSGTATVGNALSTTDGTWSDADGDNRSFTYQWYRADDSNGTNGASISGATGSSYTLTASDAHKYLRVVVTANDGKGGTQSATSAYTAIANSLPVNSAVPTVSGTATVGNALSTTDGTWSDADGDNRSFTYQWYRADDSNGTNGASISGATGSSYTLTASDAHKYLRVVVTANDGKGGTQSATSAYTAIANSLPVNSAVPSVSGTATVGNALSTTDGTWSDADGDNRTFTYQWYRADDSNGTNGASISGATGSSYTLTTSDAHKYLRVVVTANDGKGGTQSATSAYTAIANSLPVNSAVPTVSGTATVGNALSTTDGTWSDADGDNRSFTYQWYRADDSNGTNGASISGATGSSYTLTASDAHKYLRVVVTANDGKGGTQSATSAYTAIANSLPVNSAVPSVSGTATVGNALSTTDGTWSDADGDNRSFTYQWYRADDSNGTNGASISGATGSSYTLTTSDAHKYLRVVVTANDGKGGTQSATSAYTAIANSLPVNSAVPSVSGTATVGNALSTTDGTWSDADGDNRTFTYQWYRADDSNGTNGASISGATGSSYTLTTSDAHKYLRVVVTANDGKGGTQSATSAYTAIANSLPVNSAVPTVSGTATVGNALSTTDGTWSDADGDNRSFTYQWYRADDSNGTNGASISGATGSSYTLTTSDAHKYLRVVVTANDGKGGTQSATSAYTAIANSLPVNSAVPSVSGTATVGNALSTTDGTWSDADGDNRTFTYQWYRADDSNGTNGASISGATGSSYTLTTSDAHKYLRVVVTANDGKGGTQSATSAYTAIANSLPVNSAVPTVSGTATVGNALSTTDGTWSDADGDNRSFTYQWYRADDSNGTNGASISGATGSSYTLTASDAHKYLRVVVTANDGKGGTQSATSAYTAIANSLPVNSAVPSVSGTATVGNALSTTDGTWSDADGDNRSFTYQWYRADDSNGTNGASISGATGSSYTLTTSDAHKYLRVVVTANDGKGGTQSATSAYTAILNSAPVLSTDARSLTAIQEDATGHNGDTVAAILASAGTATDVDGNALGIAITAIDTSNGVWQYKTGGGAWTTISGVSGSSALLLASTDRVRFVPNADYNGSVANGITFKAWDQTSGTAGTTVGNDTTANGGLGAGGQFSAASATAGLAVTAVNDAPVLTDTILTLPSVAQAAGAPNGAVGVAVSSLVTLGGNVSDVDSGALTGIALVNVDTSEGGTWFYSTDGGTSWTAVGTVNDSGSALLLRTTDRLYYQPTGANAGILGAAITFRAWDQTSGAAGTKVATTGGGGISAFSAATDTASLSITPAVLGSTVTLEPGSDTGNSNTDNITKASSVTFNGSGANANASTTVRLYANGSLVATTTANASGAYSFANVDVSGFTGAVDFTVRQVIAGMESADSAVRTVTFDRTAPTVAITTVTGDNVLNAAESAVPQTVSGTATGVEDGQTVTVRLNGKTYSTTVTNSAWSLTIPSADLQALTDGGTYTVTADLADVAGNAAVQATRSVSVDRTPPTLAIATVAGDNVLNAADSAVGQTVAGVTNGVEDGRTVTVTLNGKTYTTTVTNNRWSLTVPSSDLLALTDGTNYTVAASLTDAAGNPTQATRSVSVDRTPPSVVSVTPPPAGTYLPGETVSFFVQLSEASIINGGAPVLELAVGSEIRNAVYNAAGSTGTLLRFDYVVPVGDRAPQGIAVLGLALNGSIVTDAAQGPLVTALKGVGDTSQVRVDTPIPAKPVGTALSGLSDSGVSATDQLTNVTRPTLSGTAEANATVTVMVDGKAVGTTVADENGFWVHRLQTALTDGTHSITTTATNRFGIVSDPSDALAVVVDTAVPVAPAPSVTSATVAGATAGERISGIATPSLAGTTEAGSTVNVLVDGKAVGTAVADANGAWTFQFTAALADGTHSVQVRATDRAGNVSSLSAVTTLTIDTTPPAAPTVTLNTTAGSTPVVQGTAEPNSLVSVVINGQAVGTARASATGSWQLALASDLSVGSYVISAKASDAVGNTGNAGTTTYSVAPPPPPPVVVVAASTGNTTTAASSSNSVVATAGTGTTQTTGPTLGTAPTLPGLQTSSDAGRVITSSSIGSGSGSGNGNSSTDAGRSITIGNIGNSTSSDAGRSITISAMGGAPSGGGTASSSNAVLGGGTGGSSNSGLSGVVSGGGGLGSGGLGGGGLGGGGLGSGGLGGGSGLGGSGLGGTASGGIGAGAGSGGAPAGGGPGAGLGVGGSPTGGPAAGGPATGTATGNGGTPGGSAAPGGPGAATGGFGGAPGNRPGGQTGPGSTIESAPANRPAGPGGPQGRPQGQGQPPAGDAPPAGGDPGTAPAAPDGSGQAPGPRADLDGTLPVRPAFSRQVAQIHGAADAQAEALLAALTAHVPPGSRAA</sequence>
<feature type="region of interest" description="Disordered" evidence="1">
    <location>
        <begin position="3049"/>
        <end position="3116"/>
    </location>
</feature>
<dbReference type="EMBL" id="CP032347">
    <property type="protein sequence ID" value="QCO18375.1"/>
    <property type="molecule type" value="Genomic_DNA"/>
</dbReference>
<dbReference type="InterPro" id="IPR022038">
    <property type="entry name" value="Ig-like_bact"/>
</dbReference>
<feature type="compositionally biased region" description="Low complexity" evidence="1">
    <location>
        <begin position="3049"/>
        <end position="3072"/>
    </location>
</feature>
<dbReference type="NCBIfam" id="NF033510">
    <property type="entry name" value="Ca_tandemer"/>
    <property type="match status" value="5"/>
</dbReference>
<organism evidence="4 5">
    <name type="scientific">Azospirillum brasilense</name>
    <dbReference type="NCBI Taxonomy" id="192"/>
    <lineage>
        <taxon>Bacteria</taxon>
        <taxon>Pseudomonadati</taxon>
        <taxon>Pseudomonadota</taxon>
        <taxon>Alphaproteobacteria</taxon>
        <taxon>Rhodospirillales</taxon>
        <taxon>Azospirillaceae</taxon>
        <taxon>Azospirillum</taxon>
    </lineage>
</organism>
<evidence type="ECO:0000313" key="4">
    <source>
        <dbReference type="EMBL" id="QCO18375.1"/>
    </source>
</evidence>
<feature type="compositionally biased region" description="Gly residues" evidence="1">
    <location>
        <begin position="3219"/>
        <end position="3279"/>
    </location>
</feature>
<dbReference type="NCBIfam" id="NF012196">
    <property type="entry name" value="Ig_like_ice"/>
    <property type="match status" value="2"/>
</dbReference>
<feature type="domain" description="Bacterial Ig-like" evidence="3">
    <location>
        <begin position="2313"/>
        <end position="2409"/>
    </location>
</feature>
<feature type="region of interest" description="Disordered" evidence="1">
    <location>
        <begin position="3219"/>
        <end position="3347"/>
    </location>
</feature>
<evidence type="ECO:0000256" key="1">
    <source>
        <dbReference type="SAM" id="MobiDB-lite"/>
    </source>
</evidence>
<evidence type="ECO:0000259" key="3">
    <source>
        <dbReference type="Pfam" id="PF19077"/>
    </source>
</evidence>
<dbReference type="InterPro" id="IPR049826">
    <property type="entry name" value="Ig-like_ice"/>
</dbReference>
<name>A0A4D8R4U1_AZOBR</name>
<dbReference type="Proteomes" id="UP000298693">
    <property type="component" value="Plasmid p2"/>
</dbReference>
<dbReference type="Pfam" id="PF13750">
    <property type="entry name" value="Big_3_3"/>
    <property type="match status" value="1"/>
</dbReference>
<feature type="domain" description="Bacterial Ig-like" evidence="3">
    <location>
        <begin position="2942"/>
        <end position="3013"/>
    </location>
</feature>
<accession>A0A4D8R4U1</accession>
<protein>
    <submittedName>
        <fullName evidence="4">Ig-like domain-containing protein</fullName>
    </submittedName>
</protein>
<proteinExistence type="predicted"/>
<dbReference type="InterPro" id="IPR013783">
    <property type="entry name" value="Ig-like_fold"/>
</dbReference>